<evidence type="ECO:0000313" key="1">
    <source>
        <dbReference type="EMBL" id="MFC5191878.1"/>
    </source>
</evidence>
<keyword evidence="2" id="KW-1185">Reference proteome</keyword>
<protein>
    <recommendedName>
        <fullName evidence="3">DUF4468 domain-containing protein</fullName>
    </recommendedName>
</protein>
<reference evidence="2" key="1">
    <citation type="journal article" date="2019" name="Int. J. Syst. Evol. Microbiol.">
        <title>The Global Catalogue of Microorganisms (GCM) 10K type strain sequencing project: providing services to taxonomists for standard genome sequencing and annotation.</title>
        <authorList>
            <consortium name="The Broad Institute Genomics Platform"/>
            <consortium name="The Broad Institute Genome Sequencing Center for Infectious Disease"/>
            <person name="Wu L."/>
            <person name="Ma J."/>
        </authorList>
    </citation>
    <scope>NUCLEOTIDE SEQUENCE [LARGE SCALE GENOMIC DNA]</scope>
    <source>
        <strain evidence="2">CGMCC 1.7030</strain>
    </source>
</reference>
<dbReference type="RefSeq" id="WP_377914335.1">
    <property type="nucleotide sequence ID" value="NZ_JBHSKS010000005.1"/>
</dbReference>
<sequence>MKKAISLIVLFTLVFQANVYSQKKSKSGKIDVVVLDEFVPSSSITILADNDPLMIRSEIESELMFSEINLKVISPTAAERTISAESKSSASINSTGQNLEVKSDQKVTVDTQESITLPTVYALTFEYSYNPATGGLMNFSGEIIDLRDGAIVVKFRRQGSSGFGYGVSKKNIISELVSAIIELSN</sequence>
<proteinExistence type="predicted"/>
<dbReference type="EMBL" id="JBHSKS010000005">
    <property type="protein sequence ID" value="MFC5191878.1"/>
    <property type="molecule type" value="Genomic_DNA"/>
</dbReference>
<gene>
    <name evidence="1" type="ORF">ACFPIK_08870</name>
</gene>
<evidence type="ECO:0008006" key="3">
    <source>
        <dbReference type="Google" id="ProtNLM"/>
    </source>
</evidence>
<dbReference type="Proteomes" id="UP001596163">
    <property type="component" value="Unassembled WGS sequence"/>
</dbReference>
<comment type="caution">
    <text evidence="1">The sequence shown here is derived from an EMBL/GenBank/DDBJ whole genome shotgun (WGS) entry which is preliminary data.</text>
</comment>
<accession>A0ABW0BWA9</accession>
<evidence type="ECO:0000313" key="2">
    <source>
        <dbReference type="Proteomes" id="UP001596163"/>
    </source>
</evidence>
<name>A0ABW0BWA9_9BACT</name>
<organism evidence="1 2">
    <name type="scientific">Algoriphagus aquatilis</name>
    <dbReference type="NCBI Taxonomy" id="490186"/>
    <lineage>
        <taxon>Bacteria</taxon>
        <taxon>Pseudomonadati</taxon>
        <taxon>Bacteroidota</taxon>
        <taxon>Cytophagia</taxon>
        <taxon>Cytophagales</taxon>
        <taxon>Cyclobacteriaceae</taxon>
        <taxon>Algoriphagus</taxon>
    </lineage>
</organism>